<dbReference type="Proteomes" id="UP000248975">
    <property type="component" value="Unassembled WGS sequence"/>
</dbReference>
<evidence type="ECO:0000313" key="2">
    <source>
        <dbReference type="Proteomes" id="UP000248975"/>
    </source>
</evidence>
<name>A0A2W5TV78_CERSP</name>
<evidence type="ECO:0000313" key="1">
    <source>
        <dbReference type="EMBL" id="PZQ99977.1"/>
    </source>
</evidence>
<proteinExistence type="predicted"/>
<accession>A0A2W5TV78</accession>
<comment type="caution">
    <text evidence="1">The sequence shown here is derived from an EMBL/GenBank/DDBJ whole genome shotgun (WGS) entry which is preliminary data.</text>
</comment>
<sequence length="89" mass="9332">MTRVMMESQMVIAMRLWGMAGGWPMTAAEQTRMVTEKVAAAQASGLAVARALVSGAGPGKVAMAALKPVRKRTSANVKRLSRAVTSAKS</sequence>
<organism evidence="1 2">
    <name type="scientific">Cereibacter sphaeroides</name>
    <name type="common">Rhodobacter sphaeroides</name>
    <dbReference type="NCBI Taxonomy" id="1063"/>
    <lineage>
        <taxon>Bacteria</taxon>
        <taxon>Pseudomonadati</taxon>
        <taxon>Pseudomonadota</taxon>
        <taxon>Alphaproteobacteria</taxon>
        <taxon>Rhodobacterales</taxon>
        <taxon>Paracoccaceae</taxon>
        <taxon>Cereibacter</taxon>
    </lineage>
</organism>
<protein>
    <submittedName>
        <fullName evidence="1">Antibiotic ABC transporter</fullName>
    </submittedName>
</protein>
<dbReference type="EMBL" id="QFQS01000001">
    <property type="protein sequence ID" value="PZQ99977.1"/>
    <property type="molecule type" value="Genomic_DNA"/>
</dbReference>
<reference evidence="1 2" key="1">
    <citation type="submission" date="2017-08" db="EMBL/GenBank/DDBJ databases">
        <title>Infants hospitalized years apart are colonized by the same room-sourced microbial strains.</title>
        <authorList>
            <person name="Brooks B."/>
            <person name="Olm M.R."/>
            <person name="Firek B.A."/>
            <person name="Baker R."/>
            <person name="Thomas B.C."/>
            <person name="Morowitz M.J."/>
            <person name="Banfield J.F."/>
        </authorList>
    </citation>
    <scope>NUCLEOTIDE SEQUENCE [LARGE SCALE GENOMIC DNA]</scope>
    <source>
        <strain evidence="1">S2_003_000_R2_11</strain>
    </source>
</reference>
<dbReference type="AlphaFoldDB" id="A0A2W5TV78"/>
<gene>
    <name evidence="1" type="ORF">DI533_04955</name>
</gene>